<feature type="compositionally biased region" description="Acidic residues" evidence="1">
    <location>
        <begin position="10"/>
        <end position="20"/>
    </location>
</feature>
<sequence length="100" mass="10444">MVGGAGAVVPEEEEEEEEEEATIAEEVATTAGGTEEVEATVPLGATGSLAAMIGTATRGVRARRSTLGMTWDPTRRRVAGEATVRTTCLRQLARGERRGG</sequence>
<feature type="region of interest" description="Disordered" evidence="1">
    <location>
        <begin position="1"/>
        <end position="20"/>
    </location>
</feature>
<evidence type="ECO:0000256" key="1">
    <source>
        <dbReference type="SAM" id="MobiDB-lite"/>
    </source>
</evidence>
<accession>A0A8J5K0N9</accession>
<protein>
    <submittedName>
        <fullName evidence="2">Uncharacterized protein</fullName>
    </submittedName>
</protein>
<reference evidence="2" key="1">
    <citation type="journal article" date="2021" name="Sci. Adv.">
        <title>The American lobster genome reveals insights on longevity, neural, and immune adaptations.</title>
        <authorList>
            <person name="Polinski J.M."/>
            <person name="Zimin A.V."/>
            <person name="Clark K.F."/>
            <person name="Kohn A.B."/>
            <person name="Sadowski N."/>
            <person name="Timp W."/>
            <person name="Ptitsyn A."/>
            <person name="Khanna P."/>
            <person name="Romanova D.Y."/>
            <person name="Williams P."/>
            <person name="Greenwood S.J."/>
            <person name="Moroz L.L."/>
            <person name="Walt D.R."/>
            <person name="Bodnar A.G."/>
        </authorList>
    </citation>
    <scope>NUCLEOTIDE SEQUENCE</scope>
    <source>
        <strain evidence="2">GMGI-L3</strain>
    </source>
</reference>
<dbReference type="AlphaFoldDB" id="A0A8J5K0N9"/>
<gene>
    <name evidence="2" type="ORF">Hamer_G018402</name>
</gene>
<organism evidence="2 3">
    <name type="scientific">Homarus americanus</name>
    <name type="common">American lobster</name>
    <dbReference type="NCBI Taxonomy" id="6706"/>
    <lineage>
        <taxon>Eukaryota</taxon>
        <taxon>Metazoa</taxon>
        <taxon>Ecdysozoa</taxon>
        <taxon>Arthropoda</taxon>
        <taxon>Crustacea</taxon>
        <taxon>Multicrustacea</taxon>
        <taxon>Malacostraca</taxon>
        <taxon>Eumalacostraca</taxon>
        <taxon>Eucarida</taxon>
        <taxon>Decapoda</taxon>
        <taxon>Pleocyemata</taxon>
        <taxon>Astacidea</taxon>
        <taxon>Nephropoidea</taxon>
        <taxon>Nephropidae</taxon>
        <taxon>Homarus</taxon>
    </lineage>
</organism>
<evidence type="ECO:0000313" key="3">
    <source>
        <dbReference type="Proteomes" id="UP000747542"/>
    </source>
</evidence>
<dbReference type="Proteomes" id="UP000747542">
    <property type="component" value="Unassembled WGS sequence"/>
</dbReference>
<comment type="caution">
    <text evidence="2">The sequence shown here is derived from an EMBL/GenBank/DDBJ whole genome shotgun (WGS) entry which is preliminary data.</text>
</comment>
<dbReference type="EMBL" id="JAHLQT010021080">
    <property type="protein sequence ID" value="KAG7167972.1"/>
    <property type="molecule type" value="Genomic_DNA"/>
</dbReference>
<proteinExistence type="predicted"/>
<name>A0A8J5K0N9_HOMAM</name>
<keyword evidence="3" id="KW-1185">Reference proteome</keyword>
<evidence type="ECO:0000313" key="2">
    <source>
        <dbReference type="EMBL" id="KAG7167972.1"/>
    </source>
</evidence>